<keyword evidence="2" id="KW-1185">Reference proteome</keyword>
<evidence type="ECO:0000313" key="2">
    <source>
        <dbReference type="Proteomes" id="UP001341281"/>
    </source>
</evidence>
<dbReference type="Proteomes" id="UP001341281">
    <property type="component" value="Chromosome 04"/>
</dbReference>
<reference evidence="1 2" key="1">
    <citation type="submission" date="2024-02" db="EMBL/GenBank/DDBJ databases">
        <title>High-quality chromosome-scale genome assembly of Pensacola bahiagrass (Paspalum notatum Flugge var. saurae).</title>
        <authorList>
            <person name="Vega J.M."/>
            <person name="Podio M."/>
            <person name="Orjuela J."/>
            <person name="Siena L.A."/>
            <person name="Pessino S.C."/>
            <person name="Combes M.C."/>
            <person name="Mariac C."/>
            <person name="Albertini E."/>
            <person name="Pupilli F."/>
            <person name="Ortiz J.P.A."/>
            <person name="Leblanc O."/>
        </authorList>
    </citation>
    <scope>NUCLEOTIDE SEQUENCE [LARGE SCALE GENOMIC DNA]</scope>
    <source>
        <strain evidence="1">R1</strain>
        <tissue evidence="1">Leaf</tissue>
    </source>
</reference>
<gene>
    <name evidence="1" type="ORF">U9M48_020253</name>
</gene>
<protein>
    <submittedName>
        <fullName evidence="1">Uncharacterized protein</fullName>
    </submittedName>
</protein>
<proteinExistence type="predicted"/>
<evidence type="ECO:0000313" key="1">
    <source>
        <dbReference type="EMBL" id="WVZ71699.1"/>
    </source>
</evidence>
<accession>A0AAQ3TCY9</accession>
<organism evidence="1 2">
    <name type="scientific">Paspalum notatum var. saurae</name>
    <dbReference type="NCBI Taxonomy" id="547442"/>
    <lineage>
        <taxon>Eukaryota</taxon>
        <taxon>Viridiplantae</taxon>
        <taxon>Streptophyta</taxon>
        <taxon>Embryophyta</taxon>
        <taxon>Tracheophyta</taxon>
        <taxon>Spermatophyta</taxon>
        <taxon>Magnoliopsida</taxon>
        <taxon>Liliopsida</taxon>
        <taxon>Poales</taxon>
        <taxon>Poaceae</taxon>
        <taxon>PACMAD clade</taxon>
        <taxon>Panicoideae</taxon>
        <taxon>Andropogonodae</taxon>
        <taxon>Paspaleae</taxon>
        <taxon>Paspalinae</taxon>
        <taxon>Paspalum</taxon>
    </lineage>
</organism>
<dbReference type="EMBL" id="CP144748">
    <property type="protein sequence ID" value="WVZ71699.1"/>
    <property type="molecule type" value="Genomic_DNA"/>
</dbReference>
<name>A0AAQ3TCY9_PASNO</name>
<dbReference type="AlphaFoldDB" id="A0AAQ3TCY9"/>
<sequence length="313" mass="33061">MAASPARNRGTGHSGAGLALDGCSAPVAARLKEEPFQLPWCFFRVGCGLAGYQTMQAAVCHHVSNLIRAQKAFASQDVLVVEIIELGWGGKVQGEEVVVTARAGAPLPQLCSGNNVNDIEALALELGDDGGEGVVGGWDVVVGALDACTKRVPPAKWHIPVRATNLRIRVQKKSSILDGGMYQGSGVTGCEGEDVSAGDCAWAGRLKSGLDLVNNLKPPKGVLVGVGPFLTDYAATVIQQHGCITALHVEQCWQRLEGYLHQTGIRIPAFGGQKYYDAVQQHAFFAQASYQEGTDCLASPASTHASDQVKRDV</sequence>